<dbReference type="InterPro" id="IPR001789">
    <property type="entry name" value="Sig_transdc_resp-reg_receiver"/>
</dbReference>
<keyword evidence="12" id="KW-0418">Kinase</keyword>
<evidence type="ECO:0000259" key="10">
    <source>
        <dbReference type="PROSITE" id="PS50109"/>
    </source>
</evidence>
<feature type="domain" description="Response regulatory" evidence="11">
    <location>
        <begin position="654"/>
        <end position="764"/>
    </location>
</feature>
<dbReference type="InterPro" id="IPR003661">
    <property type="entry name" value="HisK_dim/P_dom"/>
</dbReference>
<name>A0A1M5DFK5_9FLAO</name>
<dbReference type="OrthoDB" id="9813394at2"/>
<dbReference type="PROSITE" id="PS50110">
    <property type="entry name" value="RESPONSE_REGULATORY"/>
    <property type="match status" value="1"/>
</dbReference>
<reference evidence="13" key="1">
    <citation type="submission" date="2016-11" db="EMBL/GenBank/DDBJ databases">
        <authorList>
            <person name="Varghese N."/>
            <person name="Submissions S."/>
        </authorList>
    </citation>
    <scope>NUCLEOTIDE SEQUENCE [LARGE SCALE GENOMIC DNA]</scope>
    <source>
        <strain evidence="13">DSM 17539</strain>
    </source>
</reference>
<evidence type="ECO:0000259" key="11">
    <source>
        <dbReference type="PROSITE" id="PS50110"/>
    </source>
</evidence>
<dbReference type="PANTHER" id="PTHR43547:SF2">
    <property type="entry name" value="HYBRID SIGNAL TRANSDUCTION HISTIDINE KINASE C"/>
    <property type="match status" value="1"/>
</dbReference>
<evidence type="ECO:0000313" key="13">
    <source>
        <dbReference type="Proteomes" id="UP000184406"/>
    </source>
</evidence>
<dbReference type="PRINTS" id="PR00344">
    <property type="entry name" value="BCTRLSENSOR"/>
</dbReference>
<evidence type="ECO:0000256" key="7">
    <source>
        <dbReference type="ARBA" id="ARBA00022989"/>
    </source>
</evidence>
<dbReference type="EMBL" id="FQUX01000006">
    <property type="protein sequence ID" value="SHF65828.1"/>
    <property type="molecule type" value="Genomic_DNA"/>
</dbReference>
<keyword evidence="7 9" id="KW-1133">Transmembrane helix</keyword>
<dbReference type="InterPro" id="IPR003594">
    <property type="entry name" value="HATPase_dom"/>
</dbReference>
<keyword evidence="4" id="KW-1003">Cell membrane</keyword>
<proteinExistence type="predicted"/>
<dbReference type="SMART" id="SM00388">
    <property type="entry name" value="HisKA"/>
    <property type="match status" value="1"/>
</dbReference>
<evidence type="ECO:0000256" key="3">
    <source>
        <dbReference type="ARBA" id="ARBA00012438"/>
    </source>
</evidence>
<evidence type="ECO:0000256" key="4">
    <source>
        <dbReference type="ARBA" id="ARBA00022475"/>
    </source>
</evidence>
<dbReference type="Pfam" id="PF21623">
    <property type="entry name" value="HK_sensor_dom_bact"/>
    <property type="match status" value="1"/>
</dbReference>
<dbReference type="GO" id="GO:0005886">
    <property type="term" value="C:plasma membrane"/>
    <property type="evidence" value="ECO:0007669"/>
    <property type="project" value="UniProtKB-SubCell"/>
</dbReference>
<keyword evidence="13" id="KW-1185">Reference proteome</keyword>
<keyword evidence="9" id="KW-0472">Membrane</keyword>
<dbReference type="PROSITE" id="PS50109">
    <property type="entry name" value="HIS_KIN"/>
    <property type="match status" value="1"/>
</dbReference>
<dbReference type="SMART" id="SM00387">
    <property type="entry name" value="HATPase_c"/>
    <property type="match status" value="1"/>
</dbReference>
<dbReference type="SUPFAM" id="SSF103190">
    <property type="entry name" value="Sensory domain-like"/>
    <property type="match status" value="1"/>
</dbReference>
<dbReference type="SUPFAM" id="SSF55874">
    <property type="entry name" value="ATPase domain of HSP90 chaperone/DNA topoisomerase II/histidine kinase"/>
    <property type="match status" value="1"/>
</dbReference>
<evidence type="ECO:0000256" key="1">
    <source>
        <dbReference type="ARBA" id="ARBA00000085"/>
    </source>
</evidence>
<dbReference type="Gene3D" id="3.30.565.10">
    <property type="entry name" value="Histidine kinase-like ATPase, C-terminal domain"/>
    <property type="match status" value="1"/>
</dbReference>
<dbReference type="SUPFAM" id="SSF47384">
    <property type="entry name" value="Homodimeric domain of signal transducing histidine kinase"/>
    <property type="match status" value="1"/>
</dbReference>
<accession>A0A1M5DFK5</accession>
<dbReference type="AlphaFoldDB" id="A0A1M5DFK5"/>
<feature type="domain" description="Histidine kinase" evidence="10">
    <location>
        <begin position="410"/>
        <end position="629"/>
    </location>
</feature>
<dbReference type="InterPro" id="IPR029151">
    <property type="entry name" value="Sensor-like_sf"/>
</dbReference>
<organism evidence="12 13">
    <name type="scientific">Arenibacter palladensis</name>
    <dbReference type="NCBI Taxonomy" id="237373"/>
    <lineage>
        <taxon>Bacteria</taxon>
        <taxon>Pseudomonadati</taxon>
        <taxon>Bacteroidota</taxon>
        <taxon>Flavobacteriia</taxon>
        <taxon>Flavobacteriales</taxon>
        <taxon>Flavobacteriaceae</taxon>
        <taxon>Arenibacter</taxon>
    </lineage>
</organism>
<dbReference type="Pfam" id="PF00072">
    <property type="entry name" value="Response_reg"/>
    <property type="match status" value="1"/>
</dbReference>
<dbReference type="InterPro" id="IPR048760">
    <property type="entry name" value="VP0354-like_sensor_dom"/>
</dbReference>
<gene>
    <name evidence="12" type="ORF">SAMN03080594_10671</name>
</gene>
<keyword evidence="5 8" id="KW-0597">Phosphoprotein</keyword>
<sequence length="880" mass="99682">MNLRHSIVTRFALFFTGLIIFSILLSGYLVFRKASQVITAHSKERIMHASELAEQSFYALLNEVTNDIAVIALSPTLQQHIFQPSEKTTNDIDQLFRIILENKETYFQIRLLEADENGKEIIRFDKLDGQVLKSTNLQQKGDREYFKEALQIGKGEHYFSNINLNEEYGVISTPFTPTLRVASPIFDNENLKVGILIININLSPLYLGLDQIAGTDSQFYLIDTQGQYLYSGDRSQQFGQQTRKFQNFYSDFNVDDSSRTPPKDGFQQLTGQNGSSYLSYFKELPYFDGKRKIFLISNMDQNILLKNALSVRSESIQTLLWVCLFSILLSWFFTNLFSKKIKKITKAISNYDQGIPDDNTLPTNRKDEIGILANTFTKMKVKIDQNVLELNTALEKEQVARKQRDEFLQNMSHEMRTPLNAILGLTKLLYKNASEPQLPIINALERSSNSLAGLVYDVLDHQKLVEGKLHIQLEPTNIAELLRDIHSTYLYEAVQKGLTFNLSIDEKLETTLIQTDALRLTQIVTNLVVNAIKYTKKGSISLIASINGTENKTLNIKVKDTGVGVLPKNLNRINDRFFMEKNDLSGRYGSYGLGLSIVKQLTTLFGGTLVASSVKGKGSEFLISIPTISLATPKLTKPITSSVLPLPKLSGNYNILHIEDDASTMELIKHILKLDNIALHQAKTIDEALKLINSETPDLIISDLMLANEKINTSLERWIKAKEINCPLIIISALDATEADTPFGEYFQKPFQIDQLKDTVYKILGSNEFKAPDFSNIYNNYDHDIPKINKVLKLLEKEFENYLKGINKIGESKDQVKWEAIIHKIIAHINNLQLTDLKEALPDKIAIVDKNHLHKINNIFAFYLCCIRAEGHLNSKVGSS</sequence>
<keyword evidence="12" id="KW-0808">Transferase</keyword>
<evidence type="ECO:0000256" key="9">
    <source>
        <dbReference type="SAM" id="Phobius"/>
    </source>
</evidence>
<evidence type="ECO:0000313" key="12">
    <source>
        <dbReference type="EMBL" id="SHF65828.1"/>
    </source>
</evidence>
<dbReference type="Proteomes" id="UP000184406">
    <property type="component" value="Unassembled WGS sequence"/>
</dbReference>
<feature type="modified residue" description="4-aspartylphosphate" evidence="8">
    <location>
        <position position="703"/>
    </location>
</feature>
<protein>
    <recommendedName>
        <fullName evidence="3">histidine kinase</fullName>
        <ecNumber evidence="3">2.7.13.3</ecNumber>
    </recommendedName>
</protein>
<dbReference type="EC" id="2.7.13.3" evidence="3"/>
<feature type="transmembrane region" description="Helical" evidence="9">
    <location>
        <begin position="12"/>
        <end position="31"/>
    </location>
</feature>
<dbReference type="Gene3D" id="3.40.50.2300">
    <property type="match status" value="1"/>
</dbReference>
<dbReference type="InterPro" id="IPR036097">
    <property type="entry name" value="HisK_dim/P_sf"/>
</dbReference>
<dbReference type="SUPFAM" id="SSF52172">
    <property type="entry name" value="CheY-like"/>
    <property type="match status" value="1"/>
</dbReference>
<dbReference type="Pfam" id="PF00512">
    <property type="entry name" value="HisKA"/>
    <property type="match status" value="1"/>
</dbReference>
<dbReference type="RefSeq" id="WP_072863375.1">
    <property type="nucleotide sequence ID" value="NZ_FQUX01000006.1"/>
</dbReference>
<dbReference type="Pfam" id="PF02518">
    <property type="entry name" value="HATPase_c"/>
    <property type="match status" value="1"/>
</dbReference>
<evidence type="ECO:0000256" key="2">
    <source>
        <dbReference type="ARBA" id="ARBA00004651"/>
    </source>
</evidence>
<dbReference type="CDD" id="cd00082">
    <property type="entry name" value="HisKA"/>
    <property type="match status" value="1"/>
</dbReference>
<keyword evidence="6 9" id="KW-0812">Transmembrane</keyword>
<dbReference type="SMART" id="SM00448">
    <property type="entry name" value="REC"/>
    <property type="match status" value="1"/>
</dbReference>
<dbReference type="InterPro" id="IPR036890">
    <property type="entry name" value="HATPase_C_sf"/>
</dbReference>
<comment type="catalytic activity">
    <reaction evidence="1">
        <text>ATP + protein L-histidine = ADP + protein N-phospho-L-histidine.</text>
        <dbReference type="EC" id="2.7.13.3"/>
    </reaction>
</comment>
<dbReference type="GO" id="GO:0000155">
    <property type="term" value="F:phosphorelay sensor kinase activity"/>
    <property type="evidence" value="ECO:0007669"/>
    <property type="project" value="InterPro"/>
</dbReference>
<dbReference type="InterPro" id="IPR004358">
    <property type="entry name" value="Sig_transdc_His_kin-like_C"/>
</dbReference>
<comment type="subcellular location">
    <subcellularLocation>
        <location evidence="2">Cell membrane</location>
        <topology evidence="2">Multi-pass membrane protein</topology>
    </subcellularLocation>
</comment>
<dbReference type="InterPro" id="IPR011006">
    <property type="entry name" value="CheY-like_superfamily"/>
</dbReference>
<evidence type="ECO:0000256" key="5">
    <source>
        <dbReference type="ARBA" id="ARBA00022553"/>
    </source>
</evidence>
<dbReference type="Gene3D" id="1.10.287.130">
    <property type="match status" value="1"/>
</dbReference>
<dbReference type="Gene3D" id="3.30.450.20">
    <property type="entry name" value="PAS domain"/>
    <property type="match status" value="1"/>
</dbReference>
<dbReference type="PANTHER" id="PTHR43547">
    <property type="entry name" value="TWO-COMPONENT HISTIDINE KINASE"/>
    <property type="match status" value="1"/>
</dbReference>
<evidence type="ECO:0000256" key="6">
    <source>
        <dbReference type="ARBA" id="ARBA00022692"/>
    </source>
</evidence>
<evidence type="ECO:0000256" key="8">
    <source>
        <dbReference type="PROSITE-ProRule" id="PRU00169"/>
    </source>
</evidence>
<dbReference type="Gene3D" id="6.10.340.10">
    <property type="match status" value="1"/>
</dbReference>
<dbReference type="InterPro" id="IPR005467">
    <property type="entry name" value="His_kinase_dom"/>
</dbReference>